<evidence type="ECO:0000256" key="1">
    <source>
        <dbReference type="SAM" id="SignalP"/>
    </source>
</evidence>
<organism evidence="2 3">
    <name type="scientific">Bacteroides intestinalis</name>
    <dbReference type="NCBI Taxonomy" id="329854"/>
    <lineage>
        <taxon>Bacteria</taxon>
        <taxon>Pseudomonadati</taxon>
        <taxon>Bacteroidota</taxon>
        <taxon>Bacteroidia</taxon>
        <taxon>Bacteroidales</taxon>
        <taxon>Bacteroidaceae</taxon>
        <taxon>Bacteroides</taxon>
    </lineage>
</organism>
<protein>
    <submittedName>
        <fullName evidence="2">DUF3244 domain-containing protein</fullName>
    </submittedName>
</protein>
<accession>A0A415N0T8</accession>
<evidence type="ECO:0000313" key="2">
    <source>
        <dbReference type="EMBL" id="RHL88471.1"/>
    </source>
</evidence>
<comment type="caution">
    <text evidence="2">The sequence shown here is derived from an EMBL/GenBank/DDBJ whole genome shotgun (WGS) entry which is preliminary data.</text>
</comment>
<dbReference type="InterPro" id="IPR021638">
    <property type="entry name" value="DUF3244"/>
</dbReference>
<feature type="chain" id="PRO_5019150281" evidence="1">
    <location>
        <begin position="21"/>
        <end position="140"/>
    </location>
</feature>
<proteinExistence type="predicted"/>
<dbReference type="Pfam" id="PF11589">
    <property type="entry name" value="DUF3244"/>
    <property type="match status" value="1"/>
</dbReference>
<evidence type="ECO:0000313" key="3">
    <source>
        <dbReference type="Proteomes" id="UP000285013"/>
    </source>
</evidence>
<dbReference type="AlphaFoldDB" id="A0A415N0T8"/>
<name>A0A415N0T8_9BACE</name>
<dbReference type="RefSeq" id="WP_118423472.1">
    <property type="nucleotide sequence ID" value="NZ_BAABZC010000001.1"/>
</dbReference>
<keyword evidence="1" id="KW-0732">Signal</keyword>
<sequence length="140" mass="14972">MKLKLILCLLGVLLFGKVNAGSPEGNDGGFEKVLIQMTGNDVPFDILTKGNLGDHRSVRPLIPIYVLLDGSNYSLEVCFEQAIGEADITISQNGVVVYSSSEDIQASMQKTVQLNSGASGNFLIEIEGKNGAYACGQFEL</sequence>
<reference evidence="2 3" key="1">
    <citation type="submission" date="2018-08" db="EMBL/GenBank/DDBJ databases">
        <title>A genome reference for cultivated species of the human gut microbiota.</title>
        <authorList>
            <person name="Zou Y."/>
            <person name="Xue W."/>
            <person name="Luo G."/>
        </authorList>
    </citation>
    <scope>NUCLEOTIDE SEQUENCE [LARGE SCALE GENOMIC DNA]</scope>
    <source>
        <strain evidence="2 3">AF36-16BH</strain>
    </source>
</reference>
<dbReference type="EMBL" id="QRPE01000028">
    <property type="protein sequence ID" value="RHL88471.1"/>
    <property type="molecule type" value="Genomic_DNA"/>
</dbReference>
<dbReference type="Gene3D" id="2.60.40.3080">
    <property type="match status" value="1"/>
</dbReference>
<dbReference type="Proteomes" id="UP000285013">
    <property type="component" value="Unassembled WGS sequence"/>
</dbReference>
<gene>
    <name evidence="2" type="ORF">DWZ95_18685</name>
</gene>
<feature type="signal peptide" evidence="1">
    <location>
        <begin position="1"/>
        <end position="20"/>
    </location>
</feature>